<dbReference type="EMBL" id="MU266444">
    <property type="protein sequence ID" value="KAH7923733.1"/>
    <property type="molecule type" value="Genomic_DNA"/>
</dbReference>
<dbReference type="Proteomes" id="UP000790709">
    <property type="component" value="Unassembled WGS sequence"/>
</dbReference>
<name>A0ACB8BER4_9AGAM</name>
<organism evidence="1 2">
    <name type="scientific">Leucogyrophana mollusca</name>
    <dbReference type="NCBI Taxonomy" id="85980"/>
    <lineage>
        <taxon>Eukaryota</taxon>
        <taxon>Fungi</taxon>
        <taxon>Dikarya</taxon>
        <taxon>Basidiomycota</taxon>
        <taxon>Agaricomycotina</taxon>
        <taxon>Agaricomycetes</taxon>
        <taxon>Agaricomycetidae</taxon>
        <taxon>Boletales</taxon>
        <taxon>Boletales incertae sedis</taxon>
        <taxon>Leucogyrophana</taxon>
    </lineage>
</organism>
<evidence type="ECO:0000313" key="2">
    <source>
        <dbReference type="Proteomes" id="UP000790709"/>
    </source>
</evidence>
<gene>
    <name evidence="1" type="ORF">BV22DRAFT_565395</name>
</gene>
<reference evidence="1" key="1">
    <citation type="journal article" date="2021" name="New Phytol.">
        <title>Evolutionary innovations through gain and loss of genes in the ectomycorrhizal Boletales.</title>
        <authorList>
            <person name="Wu G."/>
            <person name="Miyauchi S."/>
            <person name="Morin E."/>
            <person name="Kuo A."/>
            <person name="Drula E."/>
            <person name="Varga T."/>
            <person name="Kohler A."/>
            <person name="Feng B."/>
            <person name="Cao Y."/>
            <person name="Lipzen A."/>
            <person name="Daum C."/>
            <person name="Hundley H."/>
            <person name="Pangilinan J."/>
            <person name="Johnson J."/>
            <person name="Barry K."/>
            <person name="LaButti K."/>
            <person name="Ng V."/>
            <person name="Ahrendt S."/>
            <person name="Min B."/>
            <person name="Choi I.G."/>
            <person name="Park H."/>
            <person name="Plett J.M."/>
            <person name="Magnuson J."/>
            <person name="Spatafora J.W."/>
            <person name="Nagy L.G."/>
            <person name="Henrissat B."/>
            <person name="Grigoriev I.V."/>
            <person name="Yang Z.L."/>
            <person name="Xu J."/>
            <person name="Martin F.M."/>
        </authorList>
    </citation>
    <scope>NUCLEOTIDE SEQUENCE</scope>
    <source>
        <strain evidence="1">KUC20120723A-06</strain>
    </source>
</reference>
<keyword evidence="2" id="KW-1185">Reference proteome</keyword>
<comment type="caution">
    <text evidence="1">The sequence shown here is derived from an EMBL/GenBank/DDBJ whole genome shotgun (WGS) entry which is preliminary data.</text>
</comment>
<evidence type="ECO:0000313" key="1">
    <source>
        <dbReference type="EMBL" id="KAH7923733.1"/>
    </source>
</evidence>
<protein>
    <submittedName>
        <fullName evidence="1">Uncharacterized protein</fullName>
    </submittedName>
</protein>
<proteinExistence type="predicted"/>
<sequence length="528" mass="56341">MLSFLKSSSAKSKATLASASEKQAEQAPAPASMSEVPKSESESASSRTSHGDADASAANTPLSPRNIPLPPDSDAHTTLSPDPKDSPSQSPYGKQSNTDARRFSFRSFTFLYSRGDQKPDHKHVLTADQEHEKKARATAAYQAKRIGRPVFASSDKRAKESALIVRSLIVGGATPAAARITKAVSKPEIGRVKSQLMQPKSANKVIAHLRTLSLSEDEASKKVERTTEPTFQAPIHGVCLDATDAEAHDRHFRFLSSIGVTEDVSSSFPSVATASINSLSMMFEGMHLVNLVTATDLGLGQPGDGEGILAGAVPTAETVINGIEQITPQLMALGFATGKAVLPDHTGVYPPNDRISVLTYWWGLEVVLPPSTLSYLNSASSISNAVINFLTALSVINNGVREVLPFVRYIGQFIDFEFDSIKKENKGKGVVCAATWIMPAAMVPRPWDFPPPPPPKVVIHESPTEENETAPAGPTSDTPRPSSTYSNETDEESDLPNPIPSSPPVLPELVVGSPPSGSAELHTEPEVL</sequence>
<accession>A0ACB8BER4</accession>